<proteinExistence type="predicted"/>
<protein>
    <submittedName>
        <fullName evidence="1">Uncharacterized protein</fullName>
    </submittedName>
</protein>
<sequence>MNLNHSYLLKISAEVVESSEDKSMSKNVLTPAWCVLHSCLNSQSGVSLLIFSEVDLLAGLSL</sequence>
<dbReference type="AlphaFoldDB" id="D5SXH5"/>
<name>D5SXH5_PLAL2</name>
<dbReference type="HOGENOM" id="CLU_2900289_0_0_0"/>
<gene>
    <name evidence="1" type="ordered locus">Plim_1712</name>
</gene>
<reference evidence="1 2" key="1">
    <citation type="journal article" date="2010" name="Stand. Genomic Sci.">
        <title>Complete genome sequence of Planctomyces limnophilus type strain (Mu 290).</title>
        <authorList>
            <person name="Labutti K."/>
            <person name="Sikorski J."/>
            <person name="Schneider S."/>
            <person name="Nolan M."/>
            <person name="Lucas S."/>
            <person name="Glavina Del Rio T."/>
            <person name="Tice H."/>
            <person name="Cheng J.F."/>
            <person name="Goodwin L."/>
            <person name="Pitluck S."/>
            <person name="Liolios K."/>
            <person name="Ivanova N."/>
            <person name="Mavromatis K."/>
            <person name="Mikhailova N."/>
            <person name="Pati A."/>
            <person name="Chen A."/>
            <person name="Palaniappan K."/>
            <person name="Land M."/>
            <person name="Hauser L."/>
            <person name="Chang Y.J."/>
            <person name="Jeffries C.D."/>
            <person name="Tindall B.J."/>
            <person name="Rohde M."/>
            <person name="Goker M."/>
            <person name="Woyke T."/>
            <person name="Bristow J."/>
            <person name="Eisen J.A."/>
            <person name="Markowitz V."/>
            <person name="Hugenholtz P."/>
            <person name="Kyrpides N.C."/>
            <person name="Klenk H.P."/>
            <person name="Lapidus A."/>
        </authorList>
    </citation>
    <scope>NUCLEOTIDE SEQUENCE [LARGE SCALE GENOMIC DNA]</scope>
    <source>
        <strain evidence="2">ATCC 43296 / DSM 3776 / IFAM 1008 / 290</strain>
    </source>
</reference>
<accession>D5SXH5</accession>
<evidence type="ECO:0000313" key="1">
    <source>
        <dbReference type="EMBL" id="ADG67542.1"/>
    </source>
</evidence>
<dbReference type="STRING" id="521674.Plim_1712"/>
<evidence type="ECO:0000313" key="2">
    <source>
        <dbReference type="Proteomes" id="UP000002220"/>
    </source>
</evidence>
<dbReference type="Proteomes" id="UP000002220">
    <property type="component" value="Chromosome"/>
</dbReference>
<keyword evidence="2" id="KW-1185">Reference proteome</keyword>
<dbReference type="EMBL" id="CP001744">
    <property type="protein sequence ID" value="ADG67542.1"/>
    <property type="molecule type" value="Genomic_DNA"/>
</dbReference>
<dbReference type="KEGG" id="plm:Plim_1712"/>
<organism evidence="1 2">
    <name type="scientific">Planctopirus limnophila (strain ATCC 43296 / DSM 3776 / IFAM 1008 / Mu 290)</name>
    <name type="common">Planctomyces limnophilus</name>
    <dbReference type="NCBI Taxonomy" id="521674"/>
    <lineage>
        <taxon>Bacteria</taxon>
        <taxon>Pseudomonadati</taxon>
        <taxon>Planctomycetota</taxon>
        <taxon>Planctomycetia</taxon>
        <taxon>Planctomycetales</taxon>
        <taxon>Planctomycetaceae</taxon>
        <taxon>Planctopirus</taxon>
    </lineage>
</organism>